<dbReference type="GO" id="GO:0005484">
    <property type="term" value="F:SNAP receptor activity"/>
    <property type="evidence" value="ECO:0007669"/>
    <property type="project" value="TreeGrafter"/>
</dbReference>
<dbReference type="GO" id="GO:0005886">
    <property type="term" value="C:plasma membrane"/>
    <property type="evidence" value="ECO:0007669"/>
    <property type="project" value="TreeGrafter"/>
</dbReference>
<comment type="similarity">
    <text evidence="2">Belongs to the SVAP1 family.</text>
</comment>
<evidence type="ECO:0000313" key="7">
    <source>
        <dbReference type="EMBL" id="KOF79295.1"/>
    </source>
</evidence>
<evidence type="ECO:0000256" key="2">
    <source>
        <dbReference type="ARBA" id="ARBA00024354"/>
    </source>
</evidence>
<feature type="compositionally biased region" description="Basic and acidic residues" evidence="5">
    <location>
        <begin position="339"/>
        <end position="348"/>
    </location>
</feature>
<dbReference type="SUPFAM" id="SSF58038">
    <property type="entry name" value="SNARE fusion complex"/>
    <property type="match status" value="2"/>
</dbReference>
<dbReference type="AlphaFoldDB" id="A0A0L8GRQ9"/>
<feature type="domain" description="T-SNARE coiled-coil homology" evidence="6">
    <location>
        <begin position="353"/>
        <end position="415"/>
    </location>
</feature>
<gene>
    <name evidence="7" type="ORF">OCBIM_22029680mg</name>
</gene>
<dbReference type="GO" id="GO:0031629">
    <property type="term" value="P:synaptic vesicle fusion to presynaptic active zone membrane"/>
    <property type="evidence" value="ECO:0007669"/>
    <property type="project" value="TreeGrafter"/>
</dbReference>
<evidence type="ECO:0000259" key="6">
    <source>
        <dbReference type="PROSITE" id="PS50192"/>
    </source>
</evidence>
<name>A0A0L8GRQ9_OCTBM</name>
<dbReference type="PANTHER" id="PTHR19305">
    <property type="entry name" value="SYNAPTOSOMAL ASSOCIATED PROTEIN"/>
    <property type="match status" value="1"/>
</dbReference>
<dbReference type="InterPro" id="IPR000727">
    <property type="entry name" value="T_SNARE_dom"/>
</dbReference>
<organism evidence="7">
    <name type="scientific">Octopus bimaculoides</name>
    <name type="common">California two-spotted octopus</name>
    <dbReference type="NCBI Taxonomy" id="37653"/>
    <lineage>
        <taxon>Eukaryota</taxon>
        <taxon>Metazoa</taxon>
        <taxon>Spiralia</taxon>
        <taxon>Lophotrochozoa</taxon>
        <taxon>Mollusca</taxon>
        <taxon>Cephalopoda</taxon>
        <taxon>Coleoidea</taxon>
        <taxon>Octopodiformes</taxon>
        <taxon>Octopoda</taxon>
        <taxon>Incirrata</taxon>
        <taxon>Octopodidae</taxon>
        <taxon>Octopus</taxon>
    </lineage>
</organism>
<evidence type="ECO:0000256" key="3">
    <source>
        <dbReference type="ARBA" id="ARBA00024443"/>
    </source>
</evidence>
<protein>
    <recommendedName>
        <fullName evidence="3">Synaptosomal-associated protein 47</fullName>
    </recommendedName>
    <alternativeName>
        <fullName evidence="4">Synaptosomal-associated 47 kDa protein</fullName>
    </alternativeName>
</protein>
<evidence type="ECO:0000256" key="1">
    <source>
        <dbReference type="ARBA" id="ARBA00022737"/>
    </source>
</evidence>
<dbReference type="OMA" id="DICIHTW"/>
<dbReference type="GO" id="GO:0031201">
    <property type="term" value="C:SNARE complex"/>
    <property type="evidence" value="ECO:0007669"/>
    <property type="project" value="TreeGrafter"/>
</dbReference>
<dbReference type="KEGG" id="obi:106875336"/>
<evidence type="ECO:0000256" key="4">
    <source>
        <dbReference type="ARBA" id="ARBA00032027"/>
    </source>
</evidence>
<feature type="region of interest" description="Disordered" evidence="5">
    <location>
        <begin position="320"/>
        <end position="358"/>
    </location>
</feature>
<proteinExistence type="inferred from homology"/>
<dbReference type="SMART" id="SM00397">
    <property type="entry name" value="t_SNARE"/>
    <property type="match status" value="2"/>
</dbReference>
<dbReference type="GO" id="GO:0098793">
    <property type="term" value="C:presynapse"/>
    <property type="evidence" value="ECO:0007669"/>
    <property type="project" value="GOC"/>
</dbReference>
<dbReference type="PANTHER" id="PTHR19305:SF1">
    <property type="entry name" value="SYNAPTOSOMAL-ASSOCIATED PROTEIN 47"/>
    <property type="match status" value="1"/>
</dbReference>
<dbReference type="GO" id="GO:0016082">
    <property type="term" value="P:synaptic vesicle priming"/>
    <property type="evidence" value="ECO:0007669"/>
    <property type="project" value="TreeGrafter"/>
</dbReference>
<dbReference type="InterPro" id="IPR011993">
    <property type="entry name" value="PH-like_dom_sf"/>
</dbReference>
<accession>A0A0L8GRQ9</accession>
<keyword evidence="1" id="KW-0677">Repeat</keyword>
<dbReference type="GO" id="GO:0019905">
    <property type="term" value="F:syntaxin binding"/>
    <property type="evidence" value="ECO:0007669"/>
    <property type="project" value="TreeGrafter"/>
</dbReference>
<dbReference type="STRING" id="37653.A0A0L8GRQ9"/>
<evidence type="ECO:0000256" key="5">
    <source>
        <dbReference type="SAM" id="MobiDB-lite"/>
    </source>
</evidence>
<feature type="compositionally biased region" description="Polar residues" evidence="5">
    <location>
        <begin position="326"/>
        <end position="338"/>
    </location>
</feature>
<dbReference type="PROSITE" id="PS50192">
    <property type="entry name" value="T_SNARE"/>
    <property type="match status" value="1"/>
</dbReference>
<dbReference type="OrthoDB" id="10009801at2759"/>
<dbReference type="EMBL" id="KQ420800">
    <property type="protein sequence ID" value="KOF79295.1"/>
    <property type="molecule type" value="Genomic_DNA"/>
</dbReference>
<dbReference type="Gene3D" id="2.30.29.30">
    <property type="entry name" value="Pleckstrin-homology domain (PH domain)/Phosphotyrosine-binding domain (PTB)"/>
    <property type="match status" value="1"/>
</dbReference>
<dbReference type="Gene3D" id="1.20.5.110">
    <property type="match status" value="2"/>
</dbReference>
<sequence>MSATGFYIREWYASYYCNKTSQWLYGKLVADPTQIVFKENDSKGEEEAYTPLTLVIPFGKVETIKKMRSTVIFSSLVITLNNSQDIHWFSSFTDRSAVCLTLNHFLRFGLFSKESKDQPMHKESTELGTELLKVAHDSERTLAQAAEKLESQGEQIDNCIAVMYDIEEDLDVSENLIKGLQSWFGQLTTMQKTNDVVDPVVITNKDIPDVHEYEVLYYKMDEDRCPLHSLCDGILRISREALTLTTPLQAVVENYSWSEISRVYAVTPWELHISHFCLGKPDVNYTIISAHIHKFVKRLASRLKDRFEFMESSQSENLCSDLPIKGSTSTQNTSIQERSPTEYKDPMQEQKNASRQLVSDSEVEEVSSILTKIKSMALNINHEETKQNEKLDELTDSVKTATTRVKDQTKQIKKMI</sequence>
<reference evidence="7" key="1">
    <citation type="submission" date="2015-07" db="EMBL/GenBank/DDBJ databases">
        <title>MeaNS - Measles Nucleotide Surveillance Program.</title>
        <authorList>
            <person name="Tran T."/>
            <person name="Druce J."/>
        </authorList>
    </citation>
    <scope>NUCLEOTIDE SEQUENCE</scope>
    <source>
        <strain evidence="7">UCB-OBI-ISO-001</strain>
        <tissue evidence="7">Gonad</tissue>
    </source>
</reference>